<keyword evidence="2" id="KW-0695">RNA-directed DNA polymerase</keyword>
<gene>
    <name evidence="2" type="ORF">Tci_877614</name>
</gene>
<evidence type="ECO:0000256" key="1">
    <source>
        <dbReference type="SAM" id="MobiDB-lite"/>
    </source>
</evidence>
<dbReference type="EMBL" id="BKCJ011219738">
    <property type="protein sequence ID" value="GFD05645.1"/>
    <property type="molecule type" value="Genomic_DNA"/>
</dbReference>
<feature type="region of interest" description="Disordered" evidence="1">
    <location>
        <begin position="45"/>
        <end position="110"/>
    </location>
</feature>
<evidence type="ECO:0000313" key="2">
    <source>
        <dbReference type="EMBL" id="GFD05645.1"/>
    </source>
</evidence>
<proteinExistence type="predicted"/>
<accession>A0A699T5A1</accession>
<dbReference type="GO" id="GO:0003964">
    <property type="term" value="F:RNA-directed DNA polymerase activity"/>
    <property type="evidence" value="ECO:0007669"/>
    <property type="project" value="UniProtKB-KW"/>
</dbReference>
<reference evidence="2" key="1">
    <citation type="journal article" date="2019" name="Sci. Rep.">
        <title>Draft genome of Tanacetum cinerariifolium, the natural source of mosquito coil.</title>
        <authorList>
            <person name="Yamashiro T."/>
            <person name="Shiraishi A."/>
            <person name="Satake H."/>
            <person name="Nakayama K."/>
        </authorList>
    </citation>
    <scope>NUCLEOTIDE SEQUENCE</scope>
</reference>
<feature type="compositionally biased region" description="Low complexity" evidence="1">
    <location>
        <begin position="59"/>
        <end position="68"/>
    </location>
</feature>
<keyword evidence="2" id="KW-0808">Transferase</keyword>
<name>A0A699T5A1_TANCI</name>
<comment type="caution">
    <text evidence="2">The sequence shown here is derived from an EMBL/GenBank/DDBJ whole genome shotgun (WGS) entry which is preliminary data.</text>
</comment>
<protein>
    <submittedName>
        <fullName evidence="2">Reverse transcriptase domain-containing protein</fullName>
    </submittedName>
</protein>
<sequence>MNGINIPELIKRLNDRVLQTFDELMKRTRSFIQGEVVAAVSKKSYSNYKSQEQPKRQSNDQSSNHNNSYRNQRGDRGNDKYTPLTKTPKEILVTEGANFPKPPSMRTSEE</sequence>
<keyword evidence="2" id="KW-0548">Nucleotidyltransferase</keyword>
<dbReference type="AlphaFoldDB" id="A0A699T5A1"/>
<organism evidence="2">
    <name type="scientific">Tanacetum cinerariifolium</name>
    <name type="common">Dalmatian daisy</name>
    <name type="synonym">Chrysanthemum cinerariifolium</name>
    <dbReference type="NCBI Taxonomy" id="118510"/>
    <lineage>
        <taxon>Eukaryota</taxon>
        <taxon>Viridiplantae</taxon>
        <taxon>Streptophyta</taxon>
        <taxon>Embryophyta</taxon>
        <taxon>Tracheophyta</taxon>
        <taxon>Spermatophyta</taxon>
        <taxon>Magnoliopsida</taxon>
        <taxon>eudicotyledons</taxon>
        <taxon>Gunneridae</taxon>
        <taxon>Pentapetalae</taxon>
        <taxon>asterids</taxon>
        <taxon>campanulids</taxon>
        <taxon>Asterales</taxon>
        <taxon>Asteraceae</taxon>
        <taxon>Asteroideae</taxon>
        <taxon>Anthemideae</taxon>
        <taxon>Anthemidinae</taxon>
        <taxon>Tanacetum</taxon>
    </lineage>
</organism>